<evidence type="ECO:0000256" key="3">
    <source>
        <dbReference type="ARBA" id="ARBA00023143"/>
    </source>
</evidence>
<dbReference type="SUPFAM" id="SSF64518">
    <property type="entry name" value="Phase 1 flagellin"/>
    <property type="match status" value="1"/>
</dbReference>
<name>A0AAN1CU41_9VIBR</name>
<evidence type="ECO:0000313" key="7">
    <source>
        <dbReference type="EMBL" id="ANO35313.1"/>
    </source>
</evidence>
<protein>
    <recommendedName>
        <fullName evidence="4">Flagellin</fullName>
    </recommendedName>
</protein>
<evidence type="ECO:0000259" key="6">
    <source>
        <dbReference type="Pfam" id="PF00700"/>
    </source>
</evidence>
<dbReference type="GO" id="GO:0005198">
    <property type="term" value="F:structural molecule activity"/>
    <property type="evidence" value="ECO:0007669"/>
    <property type="project" value="UniProtKB-UniRule"/>
</dbReference>
<keyword evidence="7" id="KW-0282">Flagellum</keyword>
<evidence type="ECO:0000256" key="2">
    <source>
        <dbReference type="ARBA" id="ARBA00022525"/>
    </source>
</evidence>
<geneLocation type="plasmid" evidence="7 8">
    <name>unnamed1</name>
</geneLocation>
<dbReference type="InterPro" id="IPR046358">
    <property type="entry name" value="Flagellin_C"/>
</dbReference>
<comment type="function">
    <text evidence="4">Flagellin is the subunit protein which polymerizes to form the filaments of bacterial flagella.</text>
</comment>
<dbReference type="InterPro" id="IPR001492">
    <property type="entry name" value="Flagellin"/>
</dbReference>
<feature type="domain" description="Flagellin C-terminal" evidence="6">
    <location>
        <begin position="209"/>
        <end position="289"/>
    </location>
</feature>
<proteinExistence type="inferred from homology"/>
<accession>A0AAN1CU41</accession>
<dbReference type="AlphaFoldDB" id="A0AAN1CU41"/>
<dbReference type="Pfam" id="PF00700">
    <property type="entry name" value="Flagellin_C"/>
    <property type="match status" value="1"/>
</dbReference>
<keyword evidence="7" id="KW-0969">Cilium</keyword>
<keyword evidence="7" id="KW-0614">Plasmid</keyword>
<sequence>MTIGVNTNYAALITQNQLASTNKALTDSMQKLSTGNRISSAKDDAAGLQIASRLEAQSRGMEVASRNAQDAVSFLQVAEGALDEVSSILYRMNDLALQASNGTNGANDQAALNQEFASLSEEMANILENSNYGGNNLFGAGGAISGGTIDFQIGSTTAETLTFDVTNGGTSTALGDLLTFVGTPGATGTGDITDAANAQAAVDAISGAGGVLENVGEVRATFGATVNRLEHVTGNLANMQEGVTMAKSRIMDTDFSKESMEMSKQQMLMQSASQMLNTSKMVPQLAMSLIG</sequence>
<dbReference type="GO" id="GO:0009288">
    <property type="term" value="C:bacterial-type flagellum"/>
    <property type="evidence" value="ECO:0007669"/>
    <property type="project" value="UniProtKB-SubCell"/>
</dbReference>
<evidence type="ECO:0000259" key="5">
    <source>
        <dbReference type="Pfam" id="PF00669"/>
    </source>
</evidence>
<reference evidence="7 8" key="1">
    <citation type="submission" date="2016-06" db="EMBL/GenBank/DDBJ databases">
        <title>Adaptive Radiation by Waves of Gene Transfer Leads to Fine-Scale Resource Partitioning in Marine Microbes.</title>
        <authorList>
            <person name="Hehemann J.-H."/>
            <person name="Arevalo P."/>
            <person name="Datta M.S."/>
            <person name="Yu X."/>
            <person name="Corzett C."/>
            <person name="Henschel A."/>
            <person name="Preheim S.P."/>
            <person name="Timberlake S."/>
            <person name="Alm E.J."/>
            <person name="Polz M.F."/>
        </authorList>
    </citation>
    <scope>NUCLEOTIDE SEQUENCE [LARGE SCALE GENOMIC DNA]</scope>
    <source>
        <strain evidence="7 8">FF50</strain>
        <plasmid evidence="7 8">unnamed1</plasmid>
    </source>
</reference>
<keyword evidence="2 4" id="KW-0964">Secreted</keyword>
<evidence type="ECO:0000313" key="8">
    <source>
        <dbReference type="Proteomes" id="UP000092018"/>
    </source>
</evidence>
<evidence type="ECO:0000256" key="1">
    <source>
        <dbReference type="ARBA" id="ARBA00005709"/>
    </source>
</evidence>
<dbReference type="RefSeq" id="WP_065211075.1">
    <property type="nucleotide sequence ID" value="NZ_CP016179.1"/>
</dbReference>
<feature type="domain" description="Flagellin N-terminal" evidence="5">
    <location>
        <begin position="5"/>
        <end position="138"/>
    </location>
</feature>
<keyword evidence="7" id="KW-0966">Cell projection</keyword>
<keyword evidence="3 4" id="KW-0975">Bacterial flagellum</keyword>
<organism evidence="7 8">
    <name type="scientific">Vibrio breoganii</name>
    <dbReference type="NCBI Taxonomy" id="553239"/>
    <lineage>
        <taxon>Bacteria</taxon>
        <taxon>Pseudomonadati</taxon>
        <taxon>Pseudomonadota</taxon>
        <taxon>Gammaproteobacteria</taxon>
        <taxon>Vibrionales</taxon>
        <taxon>Vibrionaceae</taxon>
        <taxon>Vibrio</taxon>
    </lineage>
</organism>
<evidence type="ECO:0000256" key="4">
    <source>
        <dbReference type="RuleBase" id="RU362073"/>
    </source>
</evidence>
<comment type="subcellular location">
    <subcellularLocation>
        <location evidence="4">Secreted</location>
    </subcellularLocation>
    <subcellularLocation>
        <location evidence="4">Bacterial flagellum</location>
    </subcellularLocation>
</comment>
<dbReference type="PRINTS" id="PR00207">
    <property type="entry name" value="FLAGELLIN"/>
</dbReference>
<gene>
    <name evidence="7" type="ORF">A6E01_19055</name>
</gene>
<comment type="similarity">
    <text evidence="1 4">Belongs to the bacterial flagellin family.</text>
</comment>
<dbReference type="PANTHER" id="PTHR42792">
    <property type="entry name" value="FLAGELLIN"/>
    <property type="match status" value="1"/>
</dbReference>
<dbReference type="Pfam" id="PF00669">
    <property type="entry name" value="Flagellin_N"/>
    <property type="match status" value="1"/>
</dbReference>
<dbReference type="PANTHER" id="PTHR42792:SF2">
    <property type="entry name" value="FLAGELLIN"/>
    <property type="match status" value="1"/>
</dbReference>
<dbReference type="Gene3D" id="1.20.1330.10">
    <property type="entry name" value="f41 fragment of flagellin, N-terminal domain"/>
    <property type="match status" value="1"/>
</dbReference>
<dbReference type="KEGG" id="vbr:A6E01_19055"/>
<dbReference type="Proteomes" id="UP000092018">
    <property type="component" value="Plasmid unnamed1"/>
</dbReference>
<dbReference type="GO" id="GO:0005576">
    <property type="term" value="C:extracellular region"/>
    <property type="evidence" value="ECO:0007669"/>
    <property type="project" value="UniProtKB-SubCell"/>
</dbReference>
<dbReference type="InterPro" id="IPR001029">
    <property type="entry name" value="Flagellin_N"/>
</dbReference>
<dbReference type="EMBL" id="CP016179">
    <property type="protein sequence ID" value="ANO35313.1"/>
    <property type="molecule type" value="Genomic_DNA"/>
</dbReference>